<feature type="domain" description="FtsK" evidence="3">
    <location>
        <begin position="110"/>
        <end position="273"/>
    </location>
</feature>
<evidence type="ECO:0000313" key="4">
    <source>
        <dbReference type="EMBL" id="QJA88424.1"/>
    </source>
</evidence>
<dbReference type="PROSITE" id="PS50901">
    <property type="entry name" value="FTSK"/>
    <property type="match status" value="1"/>
</dbReference>
<dbReference type="GO" id="GO:0005524">
    <property type="term" value="F:ATP binding"/>
    <property type="evidence" value="ECO:0007669"/>
    <property type="project" value="UniProtKB-KW"/>
</dbReference>
<keyword evidence="1" id="KW-0547">Nucleotide-binding</keyword>
<dbReference type="InterPro" id="IPR027417">
    <property type="entry name" value="P-loop_NTPase"/>
</dbReference>
<proteinExistence type="predicted"/>
<name>A0A6M3L4H7_9ZZZZ</name>
<dbReference type="InterPro" id="IPR050206">
    <property type="entry name" value="FtsK/SpoIIIE/SftA"/>
</dbReference>
<organism evidence="4">
    <name type="scientific">viral metagenome</name>
    <dbReference type="NCBI Taxonomy" id="1070528"/>
    <lineage>
        <taxon>unclassified sequences</taxon>
        <taxon>metagenomes</taxon>
        <taxon>organismal metagenomes</taxon>
    </lineage>
</organism>
<protein>
    <submittedName>
        <fullName evidence="4">Putative DNA translocase</fullName>
    </submittedName>
</protein>
<evidence type="ECO:0000256" key="2">
    <source>
        <dbReference type="ARBA" id="ARBA00022840"/>
    </source>
</evidence>
<dbReference type="CDD" id="cd01127">
    <property type="entry name" value="TrwB_TraG_TraD_VirD4"/>
    <property type="match status" value="1"/>
</dbReference>
<dbReference type="EMBL" id="MT142777">
    <property type="protein sequence ID" value="QJA88424.1"/>
    <property type="molecule type" value="Genomic_DNA"/>
</dbReference>
<dbReference type="InterPro" id="IPR002543">
    <property type="entry name" value="FtsK_dom"/>
</dbReference>
<evidence type="ECO:0000256" key="1">
    <source>
        <dbReference type="ARBA" id="ARBA00022741"/>
    </source>
</evidence>
<dbReference type="Pfam" id="PF01580">
    <property type="entry name" value="FtsK_SpoIIIE"/>
    <property type="match status" value="1"/>
</dbReference>
<dbReference type="GO" id="GO:0003677">
    <property type="term" value="F:DNA binding"/>
    <property type="evidence" value="ECO:0007669"/>
    <property type="project" value="InterPro"/>
</dbReference>
<evidence type="ECO:0000259" key="3">
    <source>
        <dbReference type="PROSITE" id="PS50901"/>
    </source>
</evidence>
<dbReference type="SUPFAM" id="SSF52540">
    <property type="entry name" value="P-loop containing nucleoside triphosphate hydrolases"/>
    <property type="match status" value="1"/>
</dbReference>
<dbReference type="Gene3D" id="3.40.50.300">
    <property type="entry name" value="P-loop containing nucleotide triphosphate hydrolases"/>
    <property type="match status" value="2"/>
</dbReference>
<reference evidence="4" key="1">
    <citation type="submission" date="2020-03" db="EMBL/GenBank/DDBJ databases">
        <title>The deep terrestrial virosphere.</title>
        <authorList>
            <person name="Holmfeldt K."/>
            <person name="Nilsson E."/>
            <person name="Simone D."/>
            <person name="Lopez-Fernandez M."/>
            <person name="Wu X."/>
            <person name="de Brujin I."/>
            <person name="Lundin D."/>
            <person name="Andersson A."/>
            <person name="Bertilsson S."/>
            <person name="Dopson M."/>
        </authorList>
    </citation>
    <scope>NUCLEOTIDE SEQUENCE</scope>
    <source>
        <strain evidence="4">MM415B02765</strain>
    </source>
</reference>
<accession>A0A6M3L4H7</accession>
<sequence length="409" mass="44671">MQRNLTAHAKVYAHLLATLFAAQHIGGKLAQVSRGPRFLSLSARLNDPRQIGRALKLSEPLALASKTENVIAQRDAGYVSYQIELQQSYWQWYTRADLPDRAAVGLGVNRSPVTFGFDDDPHSLFAGATNSGKTEALKSALVAAIGQYTPDDLKLVLVDTNGELSDFMNAANLALPIASEPNDVENAIRFVAAELVRRKTNNTKGAPRLVLAIDEVDDLPDADQLRLIAKQGRKYRINLMIGTQRASQKTLPSILDNLTGRYVGRVDNAQASAMMTGHSGMSAHQLTGKGDFLSVLPGGRAVRFQVALATQADFNTLPRAEVAPVIIEPAPVIDLPDDDTTTGGRPELTIEYNTLGRYLAHHSLNQALSISRADAIFGHKRTLHTRYCNALAELITGYKSELKRIREEQ</sequence>
<gene>
    <name evidence="4" type="ORF">MM415B02765_0005</name>
</gene>
<dbReference type="AlphaFoldDB" id="A0A6M3L4H7"/>
<keyword evidence="2" id="KW-0067">ATP-binding</keyword>
<dbReference type="PANTHER" id="PTHR22683:SF41">
    <property type="entry name" value="DNA TRANSLOCASE FTSK"/>
    <property type="match status" value="1"/>
</dbReference>
<dbReference type="PANTHER" id="PTHR22683">
    <property type="entry name" value="SPORULATION PROTEIN RELATED"/>
    <property type="match status" value="1"/>
</dbReference>